<dbReference type="AlphaFoldDB" id="A0A1L6TI62"/>
<evidence type="ECO:0000313" key="2">
    <source>
        <dbReference type="Proteomes" id="UP000029558"/>
    </source>
</evidence>
<protein>
    <submittedName>
        <fullName evidence="1">Helix-turn-helix domain protein</fullName>
    </submittedName>
</protein>
<name>A0A1L6TI62_PISSA</name>
<reference evidence="1 2" key="1">
    <citation type="journal article" date="2014" name="Genome Announc.">
        <title>Comparative Genome Analysis of Two Isolates of the Fish Pathogen Piscirickettsia salmonis from Different Hosts Reveals Major Differences in Virulence-Associated Secretion Systems.</title>
        <authorList>
            <person name="Bohle H."/>
            <person name="Henriquez P."/>
            <person name="Grothusen H."/>
            <person name="Navas E."/>
            <person name="Sandoval A."/>
            <person name="Bustamante F."/>
            <person name="Bustos P."/>
            <person name="Mancilla M."/>
        </authorList>
    </citation>
    <scope>NUCLEOTIDE SEQUENCE [LARGE SCALE GENOMIC DNA]</scope>
    <source>
        <strain evidence="2">B1-32597</strain>
    </source>
</reference>
<dbReference type="OrthoDB" id="5616535at2"/>
<sequence>MRLIAAEDYADWKGVKIQEVYQLIKNGDIRSLNKSNGSLKRLELVYVDQVPEHILSLDSEVEHLNQKQAAKKLNVSVDSLRQRLRENEVKSFTIKGYCFIPMNQFNESVTFR</sequence>
<evidence type="ECO:0000313" key="1">
    <source>
        <dbReference type="EMBL" id="ALB24606.1"/>
    </source>
</evidence>
<accession>A0A1L6TI62</accession>
<organism evidence="1 2">
    <name type="scientific">Piscirickettsia salmonis</name>
    <dbReference type="NCBI Taxonomy" id="1238"/>
    <lineage>
        <taxon>Bacteria</taxon>
        <taxon>Pseudomonadati</taxon>
        <taxon>Pseudomonadota</taxon>
        <taxon>Gammaproteobacteria</taxon>
        <taxon>Thiotrichales</taxon>
        <taxon>Piscirickettsiaceae</taxon>
        <taxon>Piscirickettsia</taxon>
    </lineage>
</organism>
<keyword evidence="1" id="KW-0614">Plasmid</keyword>
<geneLocation type="plasmid" evidence="1 2">
    <name>pPSB1-3</name>
</geneLocation>
<dbReference type="Proteomes" id="UP000029558">
    <property type="component" value="Plasmid pPSB1-3"/>
</dbReference>
<dbReference type="RefSeq" id="WP_027243184.1">
    <property type="nucleotide sequence ID" value="NZ_CP012511.1"/>
</dbReference>
<dbReference type="EMBL" id="CP012511">
    <property type="protein sequence ID" value="ALB24606.1"/>
    <property type="molecule type" value="Genomic_DNA"/>
</dbReference>
<proteinExistence type="predicted"/>
<gene>
    <name evidence="1" type="ORF">KU39_3p144</name>
</gene>